<dbReference type="Pfam" id="PF04336">
    <property type="entry name" value="ACP_PD"/>
    <property type="match status" value="1"/>
</dbReference>
<protein>
    <submittedName>
        <fullName evidence="4">Acyl carrier protein phosphodiesterase</fullName>
    </submittedName>
</protein>
<dbReference type="GO" id="GO:0008770">
    <property type="term" value="F:[acyl-carrier-protein] phosphodiesterase activity"/>
    <property type="evidence" value="ECO:0007669"/>
    <property type="project" value="InterPro"/>
</dbReference>
<sequence>MNFVAHQLLSFKNPEIQIGNLYGEVVRGKDFENFEGDRQKGILLHRTIDTFTDEHDVVKKSTQKFHERYGKYSPVIVDVLYDYILISNWEKFSDEPYSEFVSKCYDLFRKHFDEFPSDLKFMVKHLLKHDWFGNYASIEGIQQTLKGISQRSKFENNISTAVEEMILYKEELESEFMEFFPEMISHCKTFINS</sequence>
<keyword evidence="1" id="KW-0444">Lipid biosynthesis</keyword>
<dbReference type="EMBL" id="FWXS01000004">
    <property type="protein sequence ID" value="SMC61613.1"/>
    <property type="molecule type" value="Genomic_DNA"/>
</dbReference>
<dbReference type="AlphaFoldDB" id="A0A1W2ALS4"/>
<evidence type="ECO:0000313" key="5">
    <source>
        <dbReference type="Proteomes" id="UP000192393"/>
    </source>
</evidence>
<evidence type="ECO:0000256" key="3">
    <source>
        <dbReference type="ARBA" id="ARBA00023098"/>
    </source>
</evidence>
<dbReference type="InterPro" id="IPR007431">
    <property type="entry name" value="ACP_PD"/>
</dbReference>
<name>A0A1W2ALS4_9FLAO</name>
<reference evidence="4 5" key="1">
    <citation type="submission" date="2017-04" db="EMBL/GenBank/DDBJ databases">
        <authorList>
            <person name="Afonso C.L."/>
            <person name="Miller P.J."/>
            <person name="Scott M.A."/>
            <person name="Spackman E."/>
            <person name="Goraichik I."/>
            <person name="Dimitrov K.M."/>
            <person name="Suarez D.L."/>
            <person name="Swayne D.E."/>
        </authorList>
    </citation>
    <scope>NUCLEOTIDE SEQUENCE [LARGE SCALE GENOMIC DNA]</scope>
    <source>
        <strain evidence="4 5">CGMCC 1.12708</strain>
    </source>
</reference>
<gene>
    <name evidence="4" type="ORF">SAMN06296427_104279</name>
</gene>
<evidence type="ECO:0000313" key="4">
    <source>
        <dbReference type="EMBL" id="SMC61613.1"/>
    </source>
</evidence>
<dbReference type="OrthoDB" id="8442777at2"/>
<keyword evidence="3" id="KW-0443">Lipid metabolism</keyword>
<organism evidence="4 5">
    <name type="scientific">Moheibacter sediminis</name>
    <dbReference type="NCBI Taxonomy" id="1434700"/>
    <lineage>
        <taxon>Bacteria</taxon>
        <taxon>Pseudomonadati</taxon>
        <taxon>Bacteroidota</taxon>
        <taxon>Flavobacteriia</taxon>
        <taxon>Flavobacteriales</taxon>
        <taxon>Weeksellaceae</taxon>
        <taxon>Moheibacter</taxon>
    </lineage>
</organism>
<dbReference type="STRING" id="1434700.SAMN06296427_104279"/>
<proteinExistence type="predicted"/>
<dbReference type="PANTHER" id="PTHR38764:SF1">
    <property type="entry name" value="ACYL CARRIER PROTEIN PHOSPHODIESTERASE"/>
    <property type="match status" value="1"/>
</dbReference>
<dbReference type="Proteomes" id="UP000192393">
    <property type="component" value="Unassembled WGS sequence"/>
</dbReference>
<dbReference type="RefSeq" id="WP_084017187.1">
    <property type="nucleotide sequence ID" value="NZ_FWXS01000004.1"/>
</dbReference>
<dbReference type="PANTHER" id="PTHR38764">
    <property type="entry name" value="ACYL CARRIER PROTEIN PHOSPHODIESTERASE"/>
    <property type="match status" value="1"/>
</dbReference>
<keyword evidence="5" id="KW-1185">Reference proteome</keyword>
<evidence type="ECO:0000256" key="2">
    <source>
        <dbReference type="ARBA" id="ARBA00022801"/>
    </source>
</evidence>
<keyword evidence="2" id="KW-0378">Hydrolase</keyword>
<evidence type="ECO:0000256" key="1">
    <source>
        <dbReference type="ARBA" id="ARBA00022516"/>
    </source>
</evidence>
<accession>A0A1W2ALS4</accession>
<dbReference type="GO" id="GO:0006633">
    <property type="term" value="P:fatty acid biosynthetic process"/>
    <property type="evidence" value="ECO:0007669"/>
    <property type="project" value="InterPro"/>
</dbReference>